<proteinExistence type="predicted"/>
<evidence type="ECO:0000313" key="2">
    <source>
        <dbReference type="EMBL" id="GAB0172765.1"/>
    </source>
</evidence>
<feature type="transmembrane region" description="Helical" evidence="1">
    <location>
        <begin position="12"/>
        <end position="34"/>
    </location>
</feature>
<comment type="caution">
    <text evidence="3">The sequence shown here is derived from an EMBL/GenBank/DDBJ whole genome shotgun (WGS) entry which is preliminary data.</text>
</comment>
<evidence type="ECO:0000313" key="5">
    <source>
        <dbReference type="Proteomes" id="UP001562457"/>
    </source>
</evidence>
<reference evidence="2 5" key="3">
    <citation type="submission" date="2024-06" db="EMBL/GenBank/DDBJ databases">
        <title>Draft genome sequence of Helicobacter trogontum NHP16-4001.</title>
        <authorList>
            <person name="Rimbara E."/>
            <person name="Suzuki M."/>
        </authorList>
    </citation>
    <scope>NUCLEOTIDE SEQUENCE [LARGE SCALE GENOMIC DNA]</scope>
    <source>
        <strain evidence="2 5">NHP16-4001</strain>
    </source>
</reference>
<dbReference type="Proteomes" id="UP001562457">
    <property type="component" value="Unassembled WGS sequence"/>
</dbReference>
<evidence type="ECO:0000256" key="1">
    <source>
        <dbReference type="SAM" id="Phobius"/>
    </source>
</evidence>
<evidence type="ECO:0000313" key="3">
    <source>
        <dbReference type="EMBL" id="TLD98975.1"/>
    </source>
</evidence>
<keyword evidence="1" id="KW-0472">Membrane</keyword>
<protein>
    <submittedName>
        <fullName evidence="3">Uncharacterized protein</fullName>
    </submittedName>
</protein>
<organism evidence="3 4">
    <name type="scientific">Helicobacter trogontum</name>
    <dbReference type="NCBI Taxonomy" id="50960"/>
    <lineage>
        <taxon>Bacteria</taxon>
        <taxon>Pseudomonadati</taxon>
        <taxon>Campylobacterota</taxon>
        <taxon>Epsilonproteobacteria</taxon>
        <taxon>Campylobacterales</taxon>
        <taxon>Helicobacteraceae</taxon>
        <taxon>Helicobacter</taxon>
    </lineage>
</organism>
<accession>A0A4U8TFV2</accession>
<dbReference type="STRING" id="50960.LS81_10595"/>
<dbReference type="AlphaFoldDB" id="A0A4U8TFV2"/>
<evidence type="ECO:0000313" key="4">
    <source>
        <dbReference type="Proteomes" id="UP000029861"/>
    </source>
</evidence>
<keyword evidence="1" id="KW-1133">Transmembrane helix</keyword>
<dbReference type="EMBL" id="JRPK02000006">
    <property type="protein sequence ID" value="TLD98975.1"/>
    <property type="molecule type" value="Genomic_DNA"/>
</dbReference>
<dbReference type="RefSeq" id="WP_034316836.1">
    <property type="nucleotide sequence ID" value="NZ_BAAFHN010000013.1"/>
</dbReference>
<keyword evidence="1" id="KW-0812">Transmembrane</keyword>
<reference evidence="3" key="2">
    <citation type="submission" date="2018-04" db="EMBL/GenBank/DDBJ databases">
        <authorList>
            <person name="Sheh A."/>
            <person name="Shen Z."/>
            <person name="Mannion A.J."/>
            <person name="Fox J.G."/>
        </authorList>
    </citation>
    <scope>NUCLEOTIDE SEQUENCE</scope>
    <source>
        <strain evidence="3">ATCC 49310</strain>
    </source>
</reference>
<keyword evidence="5" id="KW-1185">Reference proteome</keyword>
<dbReference type="Proteomes" id="UP000029861">
    <property type="component" value="Unassembled WGS sequence"/>
</dbReference>
<sequence>MKQNIIKHSYVIHLHSYIRYICLYFLIPLCLYANEENINNTKTSQINKANPYNIDYPNLDSKYYPYIQSRNKFYDKDIIQIIHNVDSAEKKNAFFIGATYGFNFNVALPLFVDMGMVGTQAIKQTVFNFSLFGLRAGYQKYTGKILPINRFGYQVYIDFCVSFGHNGLFFTGINTDMLWDFLELRGFIANINLGVGLGSSKITGLVVSPYGDKYEVAYRLNLGISVRYPRYHHRAGIYFGSTQGIERGFLGYTMMIGYDYVF</sequence>
<name>A0A4U8TFV2_9HELI</name>
<dbReference type="EMBL" id="BAAFHN010000013">
    <property type="protein sequence ID" value="GAB0172765.1"/>
    <property type="molecule type" value="Genomic_DNA"/>
</dbReference>
<gene>
    <name evidence="3" type="ORF">LS80_002985</name>
    <name evidence="2" type="ORF">NHP164001_07810</name>
</gene>
<reference evidence="3 4" key="1">
    <citation type="journal article" date="2014" name="Genome Announc.">
        <title>Draft genome sequences of eight enterohepatic helicobacter species isolated from both laboratory and wild rodents.</title>
        <authorList>
            <person name="Sheh A."/>
            <person name="Shen Z."/>
            <person name="Fox J.G."/>
        </authorList>
    </citation>
    <scope>NUCLEOTIDE SEQUENCE [LARGE SCALE GENOMIC DNA]</scope>
    <source>
        <strain evidence="3 4">ATCC 49310</strain>
    </source>
</reference>